<accession>M6D0K7</accession>
<dbReference type="Proteomes" id="UP000011988">
    <property type="component" value="Unassembled WGS sequence"/>
</dbReference>
<evidence type="ECO:0000313" key="3">
    <source>
        <dbReference type="Proteomes" id="UP000011988"/>
    </source>
</evidence>
<comment type="caution">
    <text evidence="2">The sequence shown here is derived from an EMBL/GenBank/DDBJ whole genome shotgun (WGS) entry which is preliminary data.</text>
</comment>
<dbReference type="EMBL" id="ANIK01000093">
    <property type="protein sequence ID" value="EMJ92110.1"/>
    <property type="molecule type" value="Genomic_DNA"/>
</dbReference>
<dbReference type="GO" id="GO:0016740">
    <property type="term" value="F:transferase activity"/>
    <property type="evidence" value="ECO:0007669"/>
    <property type="project" value="UniProtKB-KW"/>
</dbReference>
<feature type="domain" description="Aminoglycoside phosphotransferase" evidence="1">
    <location>
        <begin position="236"/>
        <end position="438"/>
    </location>
</feature>
<dbReference type="InterPro" id="IPR023214">
    <property type="entry name" value="HAD_sf"/>
</dbReference>
<evidence type="ECO:0000259" key="1">
    <source>
        <dbReference type="Pfam" id="PF01636"/>
    </source>
</evidence>
<protein>
    <submittedName>
        <fullName evidence="2">Phosphotransferase enzyme family protein</fullName>
    </submittedName>
</protein>
<reference evidence="2 3" key="1">
    <citation type="submission" date="2013-01" db="EMBL/GenBank/DDBJ databases">
        <authorList>
            <person name="Harkins D.M."/>
            <person name="Durkin A.S."/>
            <person name="Brinkac L.M."/>
            <person name="Haft D.H."/>
            <person name="Selengut J.D."/>
            <person name="Sanka R."/>
            <person name="DePew J."/>
            <person name="Purushe J."/>
            <person name="Galloway R.L."/>
            <person name="Vinetz J.M."/>
            <person name="Sutton G.G."/>
            <person name="Nierman W.C."/>
            <person name="Fouts D.E."/>
        </authorList>
    </citation>
    <scope>NUCLEOTIDE SEQUENCE [LARGE SCALE GENOMIC DNA]</scope>
    <source>
        <strain evidence="2 3">79601</strain>
    </source>
</reference>
<dbReference type="OrthoDB" id="573782at2"/>
<evidence type="ECO:0000313" key="2">
    <source>
        <dbReference type="EMBL" id="EMJ92110.1"/>
    </source>
</evidence>
<dbReference type="Gene3D" id="3.40.50.1000">
    <property type="entry name" value="HAD superfamily/HAD-like"/>
    <property type="match status" value="1"/>
</dbReference>
<dbReference type="SUPFAM" id="SSF56784">
    <property type="entry name" value="HAD-like"/>
    <property type="match status" value="1"/>
</dbReference>
<keyword evidence="2" id="KW-0808">Transferase</keyword>
<gene>
    <name evidence="2" type="ORF">LEP1GSC194_1372</name>
</gene>
<dbReference type="RefSeq" id="WP_020774731.1">
    <property type="nucleotide sequence ID" value="NZ_ANIK01000093.1"/>
</dbReference>
<dbReference type="SUPFAM" id="SSF56112">
    <property type="entry name" value="Protein kinase-like (PK-like)"/>
    <property type="match status" value="1"/>
</dbReference>
<sequence length="539" mass="63784">MTLRIGLDFDNTLACYDKVFASATKVQKLIAEDWTGSKKELRDYIRTLDDGELIWQKIQGKVYGKFMNRATLFPGVAEFLWKCKFNGTEVFIVSHKTSYGHFDEEKINLRTAALDWMAEKRFFDSEEFHIPSENVFFAETRAEKVKKINELELSFFIDDLIEVFEEKNFSSNTQKILFGNSGFTDHTIERLISFKSWKKISDFIFPEFVSEDIFFILNKKWKDLKFSNIQTIKANGNSRVYKTDSSEKSYILKIYPDLQLDPRERLKTEYDSCFRLFEHKLLVPEPVRKDEDLNWGLYGWIEGDEIKEYNENLILQLLRFVSKLKEMQPRFSKEDFGLASEACVSGIELESQIKRRLEALQFLNNFELNRFLSNDLIPAFEGFLDKAKSFYKEDYFKELEDQFRVLSPSDFGFHNSKLDQDGNLYVYDLEYFGWDDPVKLISDFLWHPGMNLTEKQKELWLNELIKIFDQQDKGIEKRFSLYHPLYGIRWCLILLNEFLKIKLENRINANPERKEQLSSIQSVQLEKSKVLLDKIKSIA</sequence>
<proteinExistence type="predicted"/>
<dbReference type="Pfam" id="PF01636">
    <property type="entry name" value="APH"/>
    <property type="match status" value="1"/>
</dbReference>
<dbReference type="InterPro" id="IPR011009">
    <property type="entry name" value="Kinase-like_dom_sf"/>
</dbReference>
<organism evidence="2 3">
    <name type="scientific">Leptospira alstonii serovar Sichuan str. 79601</name>
    <dbReference type="NCBI Taxonomy" id="1218565"/>
    <lineage>
        <taxon>Bacteria</taxon>
        <taxon>Pseudomonadati</taxon>
        <taxon>Spirochaetota</taxon>
        <taxon>Spirochaetia</taxon>
        <taxon>Leptospirales</taxon>
        <taxon>Leptospiraceae</taxon>
        <taxon>Leptospira</taxon>
    </lineage>
</organism>
<name>M6D0K7_9LEPT</name>
<dbReference type="AlphaFoldDB" id="M6D0K7"/>
<dbReference type="InterPro" id="IPR002575">
    <property type="entry name" value="Aminoglycoside_PTrfase"/>
</dbReference>
<dbReference type="PATRIC" id="fig|1218565.3.peg.3726"/>
<dbReference type="InterPro" id="IPR036412">
    <property type="entry name" value="HAD-like_sf"/>
</dbReference>